<dbReference type="EMBL" id="BSTK01000006">
    <property type="protein sequence ID" value="GLY86609.1"/>
    <property type="molecule type" value="Genomic_DNA"/>
</dbReference>
<protein>
    <recommendedName>
        <fullName evidence="2">DUF58 domain-containing protein</fullName>
    </recommendedName>
</protein>
<keyword evidence="4" id="KW-1185">Reference proteome</keyword>
<evidence type="ECO:0000259" key="2">
    <source>
        <dbReference type="Pfam" id="PF01882"/>
    </source>
</evidence>
<feature type="domain" description="DUF58" evidence="2">
    <location>
        <begin position="189"/>
        <end position="250"/>
    </location>
</feature>
<dbReference type="PANTHER" id="PTHR34351:SF1">
    <property type="entry name" value="SLR1927 PROTEIN"/>
    <property type="match status" value="1"/>
</dbReference>
<dbReference type="Proteomes" id="UP001165074">
    <property type="component" value="Unassembled WGS sequence"/>
</dbReference>
<comment type="caution">
    <text evidence="3">The sequence shown here is derived from an EMBL/GenBank/DDBJ whole genome shotgun (WGS) entry which is preliminary data.</text>
</comment>
<proteinExistence type="predicted"/>
<keyword evidence="1" id="KW-0812">Transmembrane</keyword>
<dbReference type="Pfam" id="PF01882">
    <property type="entry name" value="DUF58"/>
    <property type="match status" value="1"/>
</dbReference>
<dbReference type="RefSeq" id="WP_285574893.1">
    <property type="nucleotide sequence ID" value="NZ_BSTK01000006.1"/>
</dbReference>
<accession>A0A9W6S3W1</accession>
<reference evidence="3" key="1">
    <citation type="submission" date="2023-03" db="EMBL/GenBank/DDBJ databases">
        <title>Actinoallomurus iriomotensis NBRC 103684.</title>
        <authorList>
            <person name="Ichikawa N."/>
            <person name="Sato H."/>
            <person name="Tonouchi N."/>
        </authorList>
    </citation>
    <scope>NUCLEOTIDE SEQUENCE</scope>
    <source>
        <strain evidence="3">NBRC 103684</strain>
    </source>
</reference>
<evidence type="ECO:0000313" key="4">
    <source>
        <dbReference type="Proteomes" id="UP001165074"/>
    </source>
</evidence>
<dbReference type="InterPro" id="IPR002881">
    <property type="entry name" value="DUF58"/>
</dbReference>
<gene>
    <name evidence="3" type="ORF">Airi02_045380</name>
</gene>
<dbReference type="AlphaFoldDB" id="A0A9W6S3W1"/>
<feature type="transmembrane region" description="Helical" evidence="1">
    <location>
        <begin position="28"/>
        <end position="48"/>
    </location>
</feature>
<dbReference type="PANTHER" id="PTHR34351">
    <property type="entry name" value="SLR1927 PROTEIN-RELATED"/>
    <property type="match status" value="1"/>
</dbReference>
<keyword evidence="1" id="KW-1133">Transmembrane helix</keyword>
<evidence type="ECO:0000313" key="3">
    <source>
        <dbReference type="EMBL" id="GLY86609.1"/>
    </source>
</evidence>
<organism evidence="3 4">
    <name type="scientific">Actinoallomurus iriomotensis</name>
    <dbReference type="NCBI Taxonomy" id="478107"/>
    <lineage>
        <taxon>Bacteria</taxon>
        <taxon>Bacillati</taxon>
        <taxon>Actinomycetota</taxon>
        <taxon>Actinomycetes</taxon>
        <taxon>Streptosporangiales</taxon>
        <taxon>Thermomonosporaceae</taxon>
        <taxon>Actinoallomurus</taxon>
    </lineage>
</organism>
<name>A0A9W6S3W1_9ACTN</name>
<keyword evidence="1" id="KW-0472">Membrane</keyword>
<sequence>MPTRTGIALVVAGLCCLAGGYRLGYPELDVLGCAALLAVVLAVAAVAWRPSLELSRDVQPTRVPRGDPAVCVLTVGNTGRLPMPRTVVHDRLGSHRVPVEVPFLRPGGETTLTYRLDTTRRGVFEAGPLRWERRDCLGLASAGGAAGEVRGLYVHPATHPMTIVPSGRARNPEGPADTVVAGGTVFHRLREYVAGDDLRRIHWRSTARTGTLMVRENLDTSLPATTVLLDTAYAGYDGDACFEEAVEVAASALVAAVRLGFPARCVAGESAVEAKGDAGEVLDFLAGLSLGAGPGVSGLAHALPHRRTGAALIAVTGRTSDADLAALRQVAPRFDGTALIVLSAEGTATPAATADGAVRVIAAGRAAEACARWNDLAGGRP</sequence>
<evidence type="ECO:0000256" key="1">
    <source>
        <dbReference type="SAM" id="Phobius"/>
    </source>
</evidence>